<keyword evidence="2" id="KW-0732">Signal</keyword>
<proteinExistence type="predicted"/>
<feature type="region of interest" description="Disordered" evidence="1">
    <location>
        <begin position="48"/>
        <end position="67"/>
    </location>
</feature>
<evidence type="ECO:0008006" key="5">
    <source>
        <dbReference type="Google" id="ProtNLM"/>
    </source>
</evidence>
<keyword evidence="4" id="KW-1185">Reference proteome</keyword>
<accession>A0A9Q9IL94</accession>
<dbReference type="KEGG" id="daur:Daura_03995"/>
<reference evidence="3" key="1">
    <citation type="submission" date="2021-04" db="EMBL/GenBank/DDBJ databases">
        <title>Dactylosporangium aurantiacum NRRL B-8018 full assembly.</title>
        <authorList>
            <person name="Hartkoorn R.C."/>
            <person name="Beaudoing E."/>
            <person name="Hot D."/>
        </authorList>
    </citation>
    <scope>NUCLEOTIDE SEQUENCE</scope>
    <source>
        <strain evidence="3">NRRL B-8018</strain>
    </source>
</reference>
<evidence type="ECO:0000256" key="2">
    <source>
        <dbReference type="SAM" id="SignalP"/>
    </source>
</evidence>
<name>A0A9Q9IL94_9ACTN</name>
<evidence type="ECO:0000313" key="3">
    <source>
        <dbReference type="EMBL" id="UWZ55414.1"/>
    </source>
</evidence>
<dbReference type="Proteomes" id="UP001058003">
    <property type="component" value="Chromosome"/>
</dbReference>
<feature type="chain" id="PRO_5040391927" description="Lipoprotein" evidence="2">
    <location>
        <begin position="17"/>
        <end position="251"/>
    </location>
</feature>
<feature type="signal peptide" evidence="2">
    <location>
        <begin position="1"/>
        <end position="16"/>
    </location>
</feature>
<dbReference type="RefSeq" id="WP_033367479.1">
    <property type="nucleotide sequence ID" value="NZ_CP073767.1"/>
</dbReference>
<gene>
    <name evidence="3" type="ORF">Daura_03995</name>
</gene>
<evidence type="ECO:0000313" key="4">
    <source>
        <dbReference type="Proteomes" id="UP001058003"/>
    </source>
</evidence>
<dbReference type="EMBL" id="CP073767">
    <property type="protein sequence ID" value="UWZ55414.1"/>
    <property type="molecule type" value="Genomic_DNA"/>
</dbReference>
<organism evidence="3 4">
    <name type="scientific">Dactylosporangium aurantiacum</name>
    <dbReference type="NCBI Taxonomy" id="35754"/>
    <lineage>
        <taxon>Bacteria</taxon>
        <taxon>Bacillati</taxon>
        <taxon>Actinomycetota</taxon>
        <taxon>Actinomycetes</taxon>
        <taxon>Micromonosporales</taxon>
        <taxon>Micromonosporaceae</taxon>
        <taxon>Dactylosporangium</taxon>
    </lineage>
</organism>
<protein>
    <recommendedName>
        <fullName evidence="5">Lipoprotein</fullName>
    </recommendedName>
</protein>
<evidence type="ECO:0000256" key="1">
    <source>
        <dbReference type="SAM" id="MobiDB-lite"/>
    </source>
</evidence>
<sequence length="251" mass="26905">MTVLLALVLTSGGVAACGEKTGTVAPDAALRKAVHALETTAHTFTVKQGSPGKYGNARQSTGSGSVDPAAKTGMITITTTDHDETVALAWTVVAPDLWLKVDTRNTDTSLGLDPTVWWEIDRSRLDPDEPTPVDDAGAPRFGLVNLFKDGLRDVKRVDARKFSGTVEITDWKNLMEPSLDAMAYARNSDKPILFTATVDEQGRLTAFTIDGGSIDSELVYEMTFADFGAVPPVSKPTGAKPADEAVYRLFE</sequence>
<dbReference type="AlphaFoldDB" id="A0A9Q9IL94"/>